<feature type="compositionally biased region" description="Low complexity" evidence="1">
    <location>
        <begin position="45"/>
        <end position="58"/>
    </location>
</feature>
<proteinExistence type="predicted"/>
<evidence type="ECO:0000256" key="1">
    <source>
        <dbReference type="SAM" id="MobiDB-lite"/>
    </source>
</evidence>
<sequence length="101" mass="10411">MSRSLTATFATRRDAEMTVERLVQEFGIERTDIFVAAEGDANTAGTAAAGSDAAGAEAGSEERADGAHDGGVTVSVDINDEGLTDRVGAAFAEFEAAEVER</sequence>
<name>A0A5D9C1K0_9SPHN</name>
<keyword evidence="3" id="KW-1185">Reference proteome</keyword>
<dbReference type="Proteomes" id="UP000322077">
    <property type="component" value="Unassembled WGS sequence"/>
</dbReference>
<organism evidence="2 3">
    <name type="scientific">Sphingomonas montanisoli</name>
    <dbReference type="NCBI Taxonomy" id="2606412"/>
    <lineage>
        <taxon>Bacteria</taxon>
        <taxon>Pseudomonadati</taxon>
        <taxon>Pseudomonadota</taxon>
        <taxon>Alphaproteobacteria</taxon>
        <taxon>Sphingomonadales</taxon>
        <taxon>Sphingomonadaceae</taxon>
        <taxon>Sphingomonas</taxon>
    </lineage>
</organism>
<accession>A0A5D9C1K0</accession>
<feature type="region of interest" description="Disordered" evidence="1">
    <location>
        <begin position="45"/>
        <end position="71"/>
    </location>
</feature>
<comment type="caution">
    <text evidence="2">The sequence shown here is derived from an EMBL/GenBank/DDBJ whole genome shotgun (WGS) entry which is preliminary data.</text>
</comment>
<dbReference type="AlphaFoldDB" id="A0A5D9C1K0"/>
<protein>
    <submittedName>
        <fullName evidence="2">Uncharacterized protein</fullName>
    </submittedName>
</protein>
<gene>
    <name evidence="2" type="ORF">FYJ91_12090</name>
</gene>
<evidence type="ECO:0000313" key="2">
    <source>
        <dbReference type="EMBL" id="TZG25738.1"/>
    </source>
</evidence>
<evidence type="ECO:0000313" key="3">
    <source>
        <dbReference type="Proteomes" id="UP000322077"/>
    </source>
</evidence>
<reference evidence="2 3" key="1">
    <citation type="submission" date="2019-08" db="EMBL/GenBank/DDBJ databases">
        <authorList>
            <person name="Wang G."/>
            <person name="Xu Z."/>
        </authorList>
    </citation>
    <scope>NUCLEOTIDE SEQUENCE [LARGE SCALE GENOMIC DNA]</scope>
    <source>
        <strain evidence="2 3">ZX</strain>
    </source>
</reference>
<dbReference type="EMBL" id="VTOU01000003">
    <property type="protein sequence ID" value="TZG25738.1"/>
    <property type="molecule type" value="Genomic_DNA"/>
</dbReference>
<dbReference type="RefSeq" id="WP_149522545.1">
    <property type="nucleotide sequence ID" value="NZ_VTOU01000003.1"/>
</dbReference>